<accession>A0A5J9TM37</accession>
<dbReference type="Pfam" id="PF13855">
    <property type="entry name" value="LRR_8"/>
    <property type="match status" value="1"/>
</dbReference>
<evidence type="ECO:0000256" key="1">
    <source>
        <dbReference type="ARBA" id="ARBA00004370"/>
    </source>
</evidence>
<keyword evidence="4 8" id="KW-0732">Signal</keyword>
<feature type="chain" id="PRO_5023869134" description="Leucine-rich repeat-containing N-terminal plant-type domain-containing protein" evidence="8">
    <location>
        <begin position="24"/>
        <end position="232"/>
    </location>
</feature>
<dbReference type="Pfam" id="PF08263">
    <property type="entry name" value="LRRNT_2"/>
    <property type="match status" value="1"/>
</dbReference>
<keyword evidence="2" id="KW-0433">Leucine-rich repeat</keyword>
<reference evidence="10 11" key="1">
    <citation type="journal article" date="2019" name="Sci. Rep.">
        <title>A high-quality genome of Eragrostis curvula grass provides insights into Poaceae evolution and supports new strategies to enhance forage quality.</title>
        <authorList>
            <person name="Carballo J."/>
            <person name="Santos B.A.C.M."/>
            <person name="Zappacosta D."/>
            <person name="Garbus I."/>
            <person name="Selva J.P."/>
            <person name="Gallo C.A."/>
            <person name="Diaz A."/>
            <person name="Albertini E."/>
            <person name="Caccamo M."/>
            <person name="Echenique V."/>
        </authorList>
    </citation>
    <scope>NUCLEOTIDE SEQUENCE [LARGE SCALE GENOMIC DNA]</scope>
    <source>
        <strain evidence="11">cv. Victoria</strain>
        <tissue evidence="10">Leaf</tissue>
    </source>
</reference>
<dbReference type="SUPFAM" id="SSF52058">
    <property type="entry name" value="L domain-like"/>
    <property type="match status" value="1"/>
</dbReference>
<dbReference type="PANTHER" id="PTHR48060:SF21">
    <property type="entry name" value="L DOMAIN-LIKE PROTEIN"/>
    <property type="match status" value="1"/>
</dbReference>
<dbReference type="EMBL" id="RWGY01000039">
    <property type="protein sequence ID" value="TVU12384.1"/>
    <property type="molecule type" value="Genomic_DNA"/>
</dbReference>
<dbReference type="Gene3D" id="3.80.10.10">
    <property type="entry name" value="Ribonuclease Inhibitor"/>
    <property type="match status" value="2"/>
</dbReference>
<keyword evidence="3" id="KW-0812">Transmembrane</keyword>
<evidence type="ECO:0000256" key="6">
    <source>
        <dbReference type="ARBA" id="ARBA00022989"/>
    </source>
</evidence>
<sequence length="232" mass="25607">MALLQLLPIVMLLLLPVVLPAAAVSFRSNDTDLNALLEFKAQLSDPLGVLRGNWTLETSFCRWLGVSCSRRHQRVTALELPNAPLQGSISPHVGNLSFLSVLILTNASITGSIPAELGRLRRLKVLAHPNLWQSWRQHSGQIPPELQNLRNLKYLDLQGNFLGGKIPDELFNNTPYLNYLDLGNNSLLGQIPVGIGSLPALEILVLQHNQLAGGAVPPKTDRNRVLERTRYP</sequence>
<dbReference type="PANTHER" id="PTHR48060">
    <property type="entry name" value="DNA DAMAGE-REPAIR/TOLERATION PROTEIN DRT100"/>
    <property type="match status" value="1"/>
</dbReference>
<feature type="signal peptide" evidence="8">
    <location>
        <begin position="1"/>
        <end position="23"/>
    </location>
</feature>
<proteinExistence type="predicted"/>
<organism evidence="10 11">
    <name type="scientific">Eragrostis curvula</name>
    <name type="common">weeping love grass</name>
    <dbReference type="NCBI Taxonomy" id="38414"/>
    <lineage>
        <taxon>Eukaryota</taxon>
        <taxon>Viridiplantae</taxon>
        <taxon>Streptophyta</taxon>
        <taxon>Embryophyta</taxon>
        <taxon>Tracheophyta</taxon>
        <taxon>Spermatophyta</taxon>
        <taxon>Magnoliopsida</taxon>
        <taxon>Liliopsida</taxon>
        <taxon>Poales</taxon>
        <taxon>Poaceae</taxon>
        <taxon>PACMAD clade</taxon>
        <taxon>Chloridoideae</taxon>
        <taxon>Eragrostideae</taxon>
        <taxon>Eragrostidinae</taxon>
        <taxon>Eragrostis</taxon>
    </lineage>
</organism>
<evidence type="ECO:0000313" key="10">
    <source>
        <dbReference type="EMBL" id="TVU12384.1"/>
    </source>
</evidence>
<comment type="subcellular location">
    <subcellularLocation>
        <location evidence="1">Membrane</location>
    </subcellularLocation>
</comment>
<dbReference type="GO" id="GO:0016020">
    <property type="term" value="C:membrane"/>
    <property type="evidence" value="ECO:0007669"/>
    <property type="project" value="UniProtKB-SubCell"/>
</dbReference>
<evidence type="ECO:0000256" key="3">
    <source>
        <dbReference type="ARBA" id="ARBA00022692"/>
    </source>
</evidence>
<comment type="caution">
    <text evidence="10">The sequence shown here is derived from an EMBL/GenBank/DDBJ whole genome shotgun (WGS) entry which is preliminary data.</text>
</comment>
<dbReference type="Proteomes" id="UP000324897">
    <property type="component" value="Chromosome 3"/>
</dbReference>
<evidence type="ECO:0000256" key="2">
    <source>
        <dbReference type="ARBA" id="ARBA00022614"/>
    </source>
</evidence>
<feature type="non-terminal residue" evidence="10">
    <location>
        <position position="1"/>
    </location>
</feature>
<gene>
    <name evidence="10" type="ORF">EJB05_46025</name>
</gene>
<keyword evidence="11" id="KW-1185">Reference proteome</keyword>
<evidence type="ECO:0000256" key="8">
    <source>
        <dbReference type="SAM" id="SignalP"/>
    </source>
</evidence>
<evidence type="ECO:0000256" key="5">
    <source>
        <dbReference type="ARBA" id="ARBA00022737"/>
    </source>
</evidence>
<evidence type="ECO:0000256" key="7">
    <source>
        <dbReference type="ARBA" id="ARBA00023136"/>
    </source>
</evidence>
<dbReference type="InterPro" id="IPR003591">
    <property type="entry name" value="Leu-rich_rpt_typical-subtyp"/>
</dbReference>
<evidence type="ECO:0000259" key="9">
    <source>
        <dbReference type="Pfam" id="PF08263"/>
    </source>
</evidence>
<keyword evidence="6" id="KW-1133">Transmembrane helix</keyword>
<feature type="domain" description="Leucine-rich repeat-containing N-terminal plant-type" evidence="9">
    <location>
        <begin position="30"/>
        <end position="69"/>
    </location>
</feature>
<evidence type="ECO:0000256" key="4">
    <source>
        <dbReference type="ARBA" id="ARBA00022729"/>
    </source>
</evidence>
<dbReference type="AlphaFoldDB" id="A0A5J9TM37"/>
<dbReference type="InterPro" id="IPR032675">
    <property type="entry name" value="LRR_dom_sf"/>
</dbReference>
<keyword evidence="5" id="KW-0677">Repeat</keyword>
<dbReference type="InterPro" id="IPR013210">
    <property type="entry name" value="LRR_N_plant-typ"/>
</dbReference>
<dbReference type="FunFam" id="3.80.10.10:FF:000400">
    <property type="entry name" value="Nuclear pore complex protein NUP107"/>
    <property type="match status" value="1"/>
</dbReference>
<protein>
    <recommendedName>
        <fullName evidence="9">Leucine-rich repeat-containing N-terminal plant-type domain-containing protein</fullName>
    </recommendedName>
</protein>
<keyword evidence="7" id="KW-0472">Membrane</keyword>
<name>A0A5J9TM37_9POAL</name>
<dbReference type="Gramene" id="TVU12384">
    <property type="protein sequence ID" value="TVU12384"/>
    <property type="gene ID" value="EJB05_46025"/>
</dbReference>
<dbReference type="OrthoDB" id="686990at2759"/>
<evidence type="ECO:0000313" key="11">
    <source>
        <dbReference type="Proteomes" id="UP000324897"/>
    </source>
</evidence>
<dbReference type="InterPro" id="IPR001611">
    <property type="entry name" value="Leu-rich_rpt"/>
</dbReference>
<dbReference type="SMART" id="SM00369">
    <property type="entry name" value="LRR_TYP"/>
    <property type="match status" value="2"/>
</dbReference>
<dbReference type="InterPro" id="IPR053211">
    <property type="entry name" value="DNA_repair-toleration"/>
</dbReference>